<dbReference type="CDD" id="cd01439">
    <property type="entry name" value="TCCD_inducible_PARP_like"/>
    <property type="match status" value="1"/>
</dbReference>
<organism evidence="7 8">
    <name type="scientific">Meganyctiphanes norvegica</name>
    <name type="common">Northern krill</name>
    <name type="synonym">Thysanopoda norvegica</name>
    <dbReference type="NCBI Taxonomy" id="48144"/>
    <lineage>
        <taxon>Eukaryota</taxon>
        <taxon>Metazoa</taxon>
        <taxon>Ecdysozoa</taxon>
        <taxon>Arthropoda</taxon>
        <taxon>Crustacea</taxon>
        <taxon>Multicrustacea</taxon>
        <taxon>Malacostraca</taxon>
        <taxon>Eumalacostraca</taxon>
        <taxon>Eucarida</taxon>
        <taxon>Euphausiacea</taxon>
        <taxon>Euphausiidae</taxon>
        <taxon>Meganyctiphanes</taxon>
    </lineage>
</organism>
<evidence type="ECO:0000259" key="5">
    <source>
        <dbReference type="PROSITE" id="PS50918"/>
    </source>
</evidence>
<dbReference type="PANTHER" id="PTHR45740">
    <property type="entry name" value="POLY [ADP-RIBOSE] POLYMERASE"/>
    <property type="match status" value="1"/>
</dbReference>
<dbReference type="GO" id="GO:0005634">
    <property type="term" value="C:nucleus"/>
    <property type="evidence" value="ECO:0007669"/>
    <property type="project" value="UniProtKB-SubCell"/>
</dbReference>
<comment type="subcellular location">
    <subcellularLocation>
        <location evidence="1">Nucleus</location>
    </subcellularLocation>
</comment>
<gene>
    <name evidence="7" type="ORF">MNOR_LOCUS9960</name>
</gene>
<dbReference type="PROSITE" id="PS50918">
    <property type="entry name" value="WWE"/>
    <property type="match status" value="1"/>
</dbReference>
<dbReference type="Gene3D" id="3.90.228.10">
    <property type="match status" value="1"/>
</dbReference>
<evidence type="ECO:0000313" key="8">
    <source>
        <dbReference type="Proteomes" id="UP001497623"/>
    </source>
</evidence>
<dbReference type="EC" id="2.4.2.-" evidence="4"/>
<dbReference type="Gene3D" id="3.30.720.50">
    <property type="match status" value="1"/>
</dbReference>
<evidence type="ECO:0000256" key="4">
    <source>
        <dbReference type="RuleBase" id="RU362114"/>
    </source>
</evidence>
<dbReference type="Proteomes" id="UP001497623">
    <property type="component" value="Unassembled WGS sequence"/>
</dbReference>
<reference evidence="7 8" key="1">
    <citation type="submission" date="2024-05" db="EMBL/GenBank/DDBJ databases">
        <authorList>
            <person name="Wallberg A."/>
        </authorList>
    </citation>
    <scope>NUCLEOTIDE SEQUENCE [LARGE SCALE GENOMIC DNA]</scope>
</reference>
<dbReference type="GO" id="GO:1990404">
    <property type="term" value="F:NAD+-protein mono-ADP-ribosyltransferase activity"/>
    <property type="evidence" value="ECO:0007669"/>
    <property type="project" value="TreeGrafter"/>
</dbReference>
<comment type="caution">
    <text evidence="7">The sequence shown here is derived from an EMBL/GenBank/DDBJ whole genome shotgun (WGS) entry which is preliminary data.</text>
</comment>
<dbReference type="GO" id="GO:0003950">
    <property type="term" value="F:NAD+ poly-ADP-ribosyltransferase activity"/>
    <property type="evidence" value="ECO:0007669"/>
    <property type="project" value="UniProtKB-UniRule"/>
</dbReference>
<dbReference type="Pfam" id="PF02825">
    <property type="entry name" value="WWE"/>
    <property type="match status" value="1"/>
</dbReference>
<dbReference type="PANTHER" id="PTHR45740:SF2">
    <property type="entry name" value="POLY [ADP-RIBOSE] POLYMERASE"/>
    <property type="match status" value="1"/>
</dbReference>
<dbReference type="SUPFAM" id="SSF56399">
    <property type="entry name" value="ADP-ribosylation"/>
    <property type="match status" value="1"/>
</dbReference>
<dbReference type="Pfam" id="PF00644">
    <property type="entry name" value="PARP"/>
    <property type="match status" value="1"/>
</dbReference>
<keyword evidence="4" id="KW-0808">Transferase</keyword>
<comment type="similarity">
    <text evidence="3">Belongs to the ARTD/PARP family.</text>
</comment>
<feature type="domain" description="PARP catalytic" evidence="6">
    <location>
        <begin position="246"/>
        <end position="446"/>
    </location>
</feature>
<dbReference type="SUPFAM" id="SSF117839">
    <property type="entry name" value="WWE domain"/>
    <property type="match status" value="1"/>
</dbReference>
<dbReference type="InterPro" id="IPR004170">
    <property type="entry name" value="WWE_dom"/>
</dbReference>
<dbReference type="AlphaFoldDB" id="A0AAV2QD17"/>
<evidence type="ECO:0000259" key="6">
    <source>
        <dbReference type="PROSITE" id="PS51059"/>
    </source>
</evidence>
<name>A0AAV2QD17_MEGNR</name>
<protein>
    <recommendedName>
        <fullName evidence="4">Poly [ADP-ribose] polymerase</fullName>
        <shortName evidence="4">PARP</shortName>
        <ecNumber evidence="4">2.4.2.-</ecNumber>
    </recommendedName>
</protein>
<evidence type="ECO:0000256" key="3">
    <source>
        <dbReference type="ARBA" id="ARBA00024347"/>
    </source>
</evidence>
<keyword evidence="4" id="KW-0328">Glycosyltransferase</keyword>
<dbReference type="PROSITE" id="PS51059">
    <property type="entry name" value="PARP_CATALYTIC"/>
    <property type="match status" value="1"/>
</dbReference>
<feature type="non-terminal residue" evidence="7">
    <location>
        <position position="446"/>
    </location>
</feature>
<keyword evidence="2" id="KW-0539">Nucleus</keyword>
<evidence type="ECO:0000256" key="1">
    <source>
        <dbReference type="ARBA" id="ARBA00004123"/>
    </source>
</evidence>
<evidence type="ECO:0000313" key="7">
    <source>
        <dbReference type="EMBL" id="CAL4075809.1"/>
    </source>
</evidence>
<proteinExistence type="inferred from homology"/>
<feature type="domain" description="WWE" evidence="5">
    <location>
        <begin position="138"/>
        <end position="227"/>
    </location>
</feature>
<keyword evidence="8" id="KW-1185">Reference proteome</keyword>
<sequence length="446" mass="52074">MEYSNTKDKGITSWSYYHLGDVEIPEICVYSIENRCQYEKTGCKRLHAKCACHWQMKYDEKWINFRLFQSRELEESFQDPAKNECSITPFDTKMLEPSSRDMFKILGVEMWEANFKLMLIMNDSHSQAYTIRRLSTHSSAISNSAKSTVFEWYFVDKNNKWTKYGDTDSTGNISLTSNVTSNEIEKHFIINGKSLFKFKNADFEYELDFSKMIQRNLKTGKEREVRRRSQKRVPELQLNKKEVEGLPSHWDPMNKSDPMTHVLLTSSQKEYAEVESLLTAEVTNAHIISINRIQSPFLWRPLKNKMEELVLKYGSEQKLNMQKLFHGTKSDIVDKICKENFDWRLHGTSTGQLYGRGTYFSNSAAYSHNYSHSDSSGSRFMMVARVLVGYTVKGDSSMTRPPTNPTTGMLYDTTVDDEINPKIFVKYDKQEYYPEYIIEYTTNLQN</sequence>
<dbReference type="EMBL" id="CAXKWB010004930">
    <property type="protein sequence ID" value="CAL4075809.1"/>
    <property type="molecule type" value="Genomic_DNA"/>
</dbReference>
<dbReference type="InterPro" id="IPR012317">
    <property type="entry name" value="Poly(ADP-ribose)pol_cat_dom"/>
</dbReference>
<keyword evidence="4" id="KW-0520">NAD</keyword>
<dbReference type="InterPro" id="IPR051712">
    <property type="entry name" value="ARTD-AVP"/>
</dbReference>
<accession>A0AAV2QD17</accession>
<evidence type="ECO:0000256" key="2">
    <source>
        <dbReference type="ARBA" id="ARBA00023242"/>
    </source>
</evidence>
<dbReference type="InterPro" id="IPR037197">
    <property type="entry name" value="WWE_dom_sf"/>
</dbReference>